<dbReference type="FunFam" id="3.30.160.60:FF:000446">
    <property type="entry name" value="Zinc finger protein"/>
    <property type="match status" value="2"/>
</dbReference>
<organism evidence="9">
    <name type="scientific">Rhodosorus marinus</name>
    <dbReference type="NCBI Taxonomy" id="101924"/>
    <lineage>
        <taxon>Eukaryota</taxon>
        <taxon>Rhodophyta</taxon>
        <taxon>Stylonematophyceae</taxon>
        <taxon>Stylonematales</taxon>
        <taxon>Stylonemataceae</taxon>
        <taxon>Rhodosorus</taxon>
    </lineage>
</organism>
<sequence length="416" mass="47764">MSDSRPDQWIPDERMMLWLYGDIPDLPFRFERGTLLENNRLNPWGEENPLELPSQWTPLFVPQYAENGVLFGTLFGGRGMLNTVFPLEIGKYSRYCIDFRNEFMTIYLCHKSVAGSVELMRVRYNHVGDTSCRNAVYLKNNPQQVFFKFDVREKRLCVFCASRGFVCECTESMRARALEDVGHAYKRSGLSYSNCSDHVMLSTMLGSAFSELYRAKYSLTGRIAVREDIDVNQLSYRCIQFPKKYGCFREGSLVRAARFAHAQMYISSKTPTCAFLLTDGATPGEAASDGHHNSSSGVRLIDVEGMHSCSECGAQFTRKHDAERHYRSIHLGERNFQCSVCSRRFVHRTHLREHVTSVHYKLNPVTCPECGKGFVSKSKVNRHRMSVHKNQKQHSCDVCGKAFSQRWDLKKHAQKH</sequence>
<evidence type="ECO:0000256" key="7">
    <source>
        <dbReference type="PROSITE-ProRule" id="PRU00042"/>
    </source>
</evidence>
<dbReference type="InterPro" id="IPR036236">
    <property type="entry name" value="Znf_C2H2_sf"/>
</dbReference>
<dbReference type="Gene3D" id="3.30.160.60">
    <property type="entry name" value="Classic Zinc Finger"/>
    <property type="match status" value="4"/>
</dbReference>
<reference evidence="9" key="1">
    <citation type="submission" date="2021-01" db="EMBL/GenBank/DDBJ databases">
        <authorList>
            <person name="Corre E."/>
            <person name="Pelletier E."/>
            <person name="Niang G."/>
            <person name="Scheremetjew M."/>
            <person name="Finn R."/>
            <person name="Kale V."/>
            <person name="Holt S."/>
            <person name="Cochrane G."/>
            <person name="Meng A."/>
            <person name="Brown T."/>
            <person name="Cohen L."/>
        </authorList>
    </citation>
    <scope>NUCLEOTIDE SEQUENCE</scope>
    <source>
        <strain evidence="9">CCMP 769</strain>
    </source>
</reference>
<dbReference type="EMBL" id="HBHW01044470">
    <property type="protein sequence ID" value="CAE0066492.1"/>
    <property type="molecule type" value="Transcribed_RNA"/>
</dbReference>
<dbReference type="InterPro" id="IPR050331">
    <property type="entry name" value="Zinc_finger"/>
</dbReference>
<dbReference type="PROSITE" id="PS00028">
    <property type="entry name" value="ZINC_FINGER_C2H2_1"/>
    <property type="match status" value="4"/>
</dbReference>
<proteinExistence type="predicted"/>
<evidence type="ECO:0000256" key="4">
    <source>
        <dbReference type="ARBA" id="ARBA00022771"/>
    </source>
</evidence>
<keyword evidence="5" id="KW-0862">Zinc</keyword>
<keyword evidence="4 7" id="KW-0863">Zinc-finger</keyword>
<feature type="domain" description="C2H2-type" evidence="8">
    <location>
        <begin position="336"/>
        <end position="364"/>
    </location>
</feature>
<dbReference type="AlphaFoldDB" id="A0A7S3AA54"/>
<keyword evidence="2" id="KW-0479">Metal-binding</keyword>
<dbReference type="SMART" id="SM00355">
    <property type="entry name" value="ZnF_C2H2"/>
    <property type="match status" value="4"/>
</dbReference>
<gene>
    <name evidence="9" type="ORF">RMAR00112_LOCUS34564</name>
</gene>
<keyword evidence="6" id="KW-0539">Nucleus</keyword>
<dbReference type="PROSITE" id="PS50157">
    <property type="entry name" value="ZINC_FINGER_C2H2_2"/>
    <property type="match status" value="4"/>
</dbReference>
<feature type="domain" description="C2H2-type" evidence="8">
    <location>
        <begin position="394"/>
        <end position="416"/>
    </location>
</feature>
<dbReference type="InterPro" id="IPR013087">
    <property type="entry name" value="Znf_C2H2_type"/>
</dbReference>
<protein>
    <recommendedName>
        <fullName evidence="8">C2H2-type domain-containing protein</fullName>
    </recommendedName>
</protein>
<dbReference type="SUPFAM" id="SSF57667">
    <property type="entry name" value="beta-beta-alpha zinc fingers"/>
    <property type="match status" value="2"/>
</dbReference>
<name>A0A7S3AA54_9RHOD</name>
<dbReference type="GO" id="GO:0005634">
    <property type="term" value="C:nucleus"/>
    <property type="evidence" value="ECO:0007669"/>
    <property type="project" value="UniProtKB-SubCell"/>
</dbReference>
<dbReference type="PANTHER" id="PTHR16515:SF66">
    <property type="entry name" value="C2H2-TYPE DOMAIN-CONTAINING PROTEIN"/>
    <property type="match status" value="1"/>
</dbReference>
<dbReference type="GO" id="GO:0010468">
    <property type="term" value="P:regulation of gene expression"/>
    <property type="evidence" value="ECO:0007669"/>
    <property type="project" value="TreeGrafter"/>
</dbReference>
<feature type="domain" description="C2H2-type" evidence="8">
    <location>
        <begin position="307"/>
        <end position="335"/>
    </location>
</feature>
<evidence type="ECO:0000313" key="9">
    <source>
        <dbReference type="EMBL" id="CAE0066492.1"/>
    </source>
</evidence>
<evidence type="ECO:0000259" key="8">
    <source>
        <dbReference type="PROSITE" id="PS50157"/>
    </source>
</evidence>
<keyword evidence="3" id="KW-0677">Repeat</keyword>
<evidence type="ECO:0000256" key="2">
    <source>
        <dbReference type="ARBA" id="ARBA00022723"/>
    </source>
</evidence>
<evidence type="ECO:0000256" key="3">
    <source>
        <dbReference type="ARBA" id="ARBA00022737"/>
    </source>
</evidence>
<dbReference type="PANTHER" id="PTHR16515">
    <property type="entry name" value="PR DOMAIN ZINC FINGER PROTEIN"/>
    <property type="match status" value="1"/>
</dbReference>
<evidence type="ECO:0000256" key="6">
    <source>
        <dbReference type="ARBA" id="ARBA00023242"/>
    </source>
</evidence>
<dbReference type="GO" id="GO:0008270">
    <property type="term" value="F:zinc ion binding"/>
    <property type="evidence" value="ECO:0007669"/>
    <property type="project" value="UniProtKB-KW"/>
</dbReference>
<evidence type="ECO:0000256" key="1">
    <source>
        <dbReference type="ARBA" id="ARBA00004123"/>
    </source>
</evidence>
<evidence type="ECO:0000256" key="5">
    <source>
        <dbReference type="ARBA" id="ARBA00022833"/>
    </source>
</evidence>
<accession>A0A7S3AA54</accession>
<dbReference type="Pfam" id="PF00096">
    <property type="entry name" value="zf-C2H2"/>
    <property type="match status" value="4"/>
</dbReference>
<comment type="subcellular location">
    <subcellularLocation>
        <location evidence="1">Nucleus</location>
    </subcellularLocation>
</comment>
<feature type="domain" description="C2H2-type" evidence="8">
    <location>
        <begin position="365"/>
        <end position="393"/>
    </location>
</feature>